<evidence type="ECO:0000313" key="2">
    <source>
        <dbReference type="EMBL" id="QIC66295.1"/>
    </source>
</evidence>
<dbReference type="PROSITE" id="PS00430">
    <property type="entry name" value="TONB_DEPENDENT_REC_1"/>
    <property type="match status" value="1"/>
</dbReference>
<reference evidence="2 3" key="1">
    <citation type="submission" date="2019-09" db="EMBL/GenBank/DDBJ databases">
        <title>Non-baumannii Acinetobacter spp. carrying blaNDM-1 isolated in China.</title>
        <authorList>
            <person name="Cui C."/>
            <person name="Chen C."/>
            <person name="Sun J."/>
            <person name="Liu Y."/>
        </authorList>
    </citation>
    <scope>NUCLEOTIDE SEQUENCE [LARGE SCALE GENOMIC DNA]</scope>
    <source>
        <strain evidence="2 3">HZE23-1</strain>
    </source>
</reference>
<organism evidence="2 3">
    <name type="scientific">Acinetobacter schindleri</name>
    <dbReference type="NCBI Taxonomy" id="108981"/>
    <lineage>
        <taxon>Bacteria</taxon>
        <taxon>Pseudomonadati</taxon>
        <taxon>Pseudomonadota</taxon>
        <taxon>Gammaproteobacteria</taxon>
        <taxon>Moraxellales</taxon>
        <taxon>Moraxellaceae</taxon>
        <taxon>Acinetobacter</taxon>
    </lineage>
</organism>
<sequence>MSVEQRHSSKLLVGIIGALVTVVILVFAYQWFSASSSQEIPEQETVTVTPAREPIKTEATAQVAPIETEANLANRLVQDDLIKAPVPENPALAKEEISRLEDIQSQLDEQKIMLDAQHKDADELIRLKEEQIRLLEAQLAEKS</sequence>
<accession>A0AAE7BVS2</accession>
<dbReference type="AlphaFoldDB" id="A0AAE7BVS2"/>
<dbReference type="Proteomes" id="UP000503505">
    <property type="component" value="Chromosome"/>
</dbReference>
<dbReference type="RefSeq" id="WP_163170853.1">
    <property type="nucleotide sequence ID" value="NZ_CP044463.1"/>
</dbReference>
<feature type="transmembrane region" description="Helical" evidence="1">
    <location>
        <begin position="12"/>
        <end position="32"/>
    </location>
</feature>
<evidence type="ECO:0000256" key="1">
    <source>
        <dbReference type="SAM" id="Phobius"/>
    </source>
</evidence>
<dbReference type="InterPro" id="IPR010916">
    <property type="entry name" value="TonB_box_CS"/>
</dbReference>
<proteinExistence type="predicted"/>
<dbReference type="EMBL" id="CP044463">
    <property type="protein sequence ID" value="QIC66295.1"/>
    <property type="molecule type" value="Genomic_DNA"/>
</dbReference>
<keyword evidence="1" id="KW-0472">Membrane</keyword>
<keyword evidence="1" id="KW-1133">Transmembrane helix</keyword>
<name>A0AAE7BVS2_9GAMM</name>
<keyword evidence="1" id="KW-0812">Transmembrane</keyword>
<gene>
    <name evidence="2" type="ORF">FSC10_02410</name>
</gene>
<protein>
    <submittedName>
        <fullName evidence="2">Uncharacterized protein</fullName>
    </submittedName>
</protein>
<evidence type="ECO:0000313" key="3">
    <source>
        <dbReference type="Proteomes" id="UP000503505"/>
    </source>
</evidence>